<protein>
    <recommendedName>
        <fullName evidence="5">Methyltransferase domain-containing protein</fullName>
    </recommendedName>
</protein>
<feature type="domain" description="Methyltransferase" evidence="5">
    <location>
        <begin position="64"/>
        <end position="200"/>
    </location>
</feature>
<keyword evidence="2" id="KW-0489">Methyltransferase</keyword>
<dbReference type="EMBL" id="MEYT01000007">
    <property type="protein sequence ID" value="OGD39276.1"/>
    <property type="molecule type" value="Genomic_DNA"/>
</dbReference>
<name>A0A1F5C8V7_9BACT</name>
<dbReference type="InterPro" id="IPR029063">
    <property type="entry name" value="SAM-dependent_MTases_sf"/>
</dbReference>
<reference evidence="6 7" key="1">
    <citation type="journal article" date="2016" name="Nat. Commun.">
        <title>Thousands of microbial genomes shed light on interconnected biogeochemical processes in an aquifer system.</title>
        <authorList>
            <person name="Anantharaman K."/>
            <person name="Brown C.T."/>
            <person name="Hug L.A."/>
            <person name="Sharon I."/>
            <person name="Castelle C.J."/>
            <person name="Probst A.J."/>
            <person name="Thomas B.C."/>
            <person name="Singh A."/>
            <person name="Wilkins M.J."/>
            <person name="Karaoz U."/>
            <person name="Brodie E.L."/>
            <person name="Williams K.H."/>
            <person name="Hubbard S.S."/>
            <person name="Banfield J.F."/>
        </authorList>
    </citation>
    <scope>NUCLEOTIDE SEQUENCE [LARGE SCALE GENOMIC DNA]</scope>
</reference>
<dbReference type="SUPFAM" id="SSF51735">
    <property type="entry name" value="NAD(P)-binding Rossmann-fold domains"/>
    <property type="match status" value="1"/>
</dbReference>
<gene>
    <name evidence="6" type="ORF">A3A25_03725</name>
</gene>
<proteinExistence type="predicted"/>
<comment type="pathway">
    <text evidence="4">Phospholipid metabolism.</text>
</comment>
<dbReference type="PANTHER" id="PTHR44307:SF2">
    <property type="entry name" value="PHOSPHOETHANOLAMINE METHYLTRANSFERASE ISOFORM X1"/>
    <property type="match status" value="1"/>
</dbReference>
<dbReference type="AlphaFoldDB" id="A0A1F5C8V7"/>
<evidence type="ECO:0000313" key="6">
    <source>
        <dbReference type="EMBL" id="OGD39276.1"/>
    </source>
</evidence>
<dbReference type="PANTHER" id="PTHR44307">
    <property type="entry name" value="PHOSPHOETHANOLAMINE METHYLTRANSFERASE"/>
    <property type="match status" value="1"/>
</dbReference>
<comment type="pathway">
    <text evidence="1">Lipid metabolism.</text>
</comment>
<dbReference type="Gene3D" id="3.40.50.150">
    <property type="entry name" value="Vaccinia Virus protein VP39"/>
    <property type="match status" value="1"/>
</dbReference>
<dbReference type="Proteomes" id="UP000178969">
    <property type="component" value="Unassembled WGS sequence"/>
</dbReference>
<comment type="caution">
    <text evidence="6">The sequence shown here is derived from an EMBL/GenBank/DDBJ whole genome shotgun (WGS) entry which is preliminary data.</text>
</comment>
<dbReference type="GO" id="GO:0008168">
    <property type="term" value="F:methyltransferase activity"/>
    <property type="evidence" value="ECO:0007669"/>
    <property type="project" value="UniProtKB-KW"/>
</dbReference>
<evidence type="ECO:0000256" key="4">
    <source>
        <dbReference type="ARBA" id="ARBA00025707"/>
    </source>
</evidence>
<dbReference type="InterPro" id="IPR025714">
    <property type="entry name" value="Methyltranfer_dom"/>
</dbReference>
<evidence type="ECO:0000256" key="2">
    <source>
        <dbReference type="ARBA" id="ARBA00022603"/>
    </source>
</evidence>
<accession>A0A1F5C8V7</accession>
<evidence type="ECO:0000313" key="7">
    <source>
        <dbReference type="Proteomes" id="UP000178969"/>
    </source>
</evidence>
<keyword evidence="3" id="KW-0808">Transferase</keyword>
<dbReference type="CDD" id="cd02440">
    <property type="entry name" value="AdoMet_MTases"/>
    <property type="match status" value="1"/>
</dbReference>
<dbReference type="GO" id="GO:0032259">
    <property type="term" value="P:methylation"/>
    <property type="evidence" value="ECO:0007669"/>
    <property type="project" value="UniProtKB-KW"/>
</dbReference>
<evidence type="ECO:0000259" key="5">
    <source>
        <dbReference type="Pfam" id="PF13847"/>
    </source>
</evidence>
<organism evidence="6 7">
    <name type="scientific">Candidatus Azambacteria bacterium RIFCSPLOWO2_01_FULL_46_26</name>
    <dbReference type="NCBI Taxonomy" id="1797299"/>
    <lineage>
        <taxon>Bacteria</taxon>
        <taxon>Candidatus Azamiibacteriota</taxon>
    </lineage>
</organism>
<evidence type="ECO:0000256" key="3">
    <source>
        <dbReference type="ARBA" id="ARBA00022679"/>
    </source>
</evidence>
<dbReference type="Pfam" id="PF13847">
    <property type="entry name" value="Methyltransf_31"/>
    <property type="match status" value="1"/>
</dbReference>
<dbReference type="SUPFAM" id="SSF53335">
    <property type="entry name" value="S-adenosyl-L-methionine-dependent methyltransferases"/>
    <property type="match status" value="1"/>
</dbReference>
<dbReference type="STRING" id="1797299.A3A25_03725"/>
<evidence type="ECO:0000256" key="1">
    <source>
        <dbReference type="ARBA" id="ARBA00005189"/>
    </source>
</evidence>
<dbReference type="InterPro" id="IPR036291">
    <property type="entry name" value="NAD(P)-bd_dom_sf"/>
</dbReference>
<sequence length="508" mass="57597">MSENEKSTREKFNFLKKYYDETWDENSHTLHVGLFQSDQDSLVDSYRHATDHLINNASEIVPITKKSVILDVGCGTGRTLVDVCLQYGCRGVGVDLSDEQIKDAKSHLNKINQDRLSQGLPKIRARFIRASGSELDKTFKKDNQFTHIISQDAILLITNKHSLFRNIHRLLVPGGIFAVADFLSESAPEERTESEENLIYKLVNWNEGLSFEAYRKILETIGLSVVKSERRDKDIINTYAKLAQKMGQHIVDGDKTYTELKERYESIVSSVKNGKMGWGFFFAKKSQKTALIAGTKEKSIGRFLAKYLNEIGWDVWLYGRSAKKVNKLYWHERKCDISSEKSIKRLLDEINNLDLVMMLADAGENYFVLEELSEDGVKQLINAKLVGSVLLNKHLILKFPKREAPLKIVWCAGKISKKPKNIIIYSMINSGLASYIDELNSHYANVLEAYYLPTGLISPSTRGDEYIKISGQEIGKMAQHPQIIVNAVKKIIDGDIKPGMIDIQKGIL</sequence>
<dbReference type="Gene3D" id="3.40.50.720">
    <property type="entry name" value="NAD(P)-binding Rossmann-like Domain"/>
    <property type="match status" value="1"/>
</dbReference>